<dbReference type="Proteomes" id="UP000626109">
    <property type="component" value="Unassembled WGS sequence"/>
</dbReference>
<reference evidence="1" key="1">
    <citation type="submission" date="2021-02" db="EMBL/GenBank/DDBJ databases">
        <authorList>
            <person name="Dougan E. K."/>
            <person name="Rhodes N."/>
            <person name="Thang M."/>
            <person name="Chan C."/>
        </authorList>
    </citation>
    <scope>NUCLEOTIDE SEQUENCE</scope>
</reference>
<protein>
    <submittedName>
        <fullName evidence="1">Uncharacterized protein</fullName>
    </submittedName>
</protein>
<dbReference type="EMBL" id="CAJNNW010036062">
    <property type="protein sequence ID" value="CAE8731805.1"/>
    <property type="molecule type" value="Genomic_DNA"/>
</dbReference>
<sequence length="139" mass="16043">MPCVECLFSRKRLLYALFLRREPLTLRALLQQISSLKAMPWTTLFRNNIRLLQQTHHTKLREMLDPASSFGPWVAIIKSYPNEWKALVSKLTFFESSRQLPASLGQVLAKLCLTVHARHFQQQMLYGSTFDANMVSGMS</sequence>
<evidence type="ECO:0000313" key="2">
    <source>
        <dbReference type="Proteomes" id="UP000626109"/>
    </source>
</evidence>
<proteinExistence type="predicted"/>
<dbReference type="AlphaFoldDB" id="A0A813LEP0"/>
<name>A0A813LEP0_POLGL</name>
<accession>A0A813LEP0</accession>
<comment type="caution">
    <text evidence="1">The sequence shown here is derived from an EMBL/GenBank/DDBJ whole genome shotgun (WGS) entry which is preliminary data.</text>
</comment>
<organism evidence="1 2">
    <name type="scientific">Polarella glacialis</name>
    <name type="common">Dinoflagellate</name>
    <dbReference type="NCBI Taxonomy" id="89957"/>
    <lineage>
        <taxon>Eukaryota</taxon>
        <taxon>Sar</taxon>
        <taxon>Alveolata</taxon>
        <taxon>Dinophyceae</taxon>
        <taxon>Suessiales</taxon>
        <taxon>Suessiaceae</taxon>
        <taxon>Polarella</taxon>
    </lineage>
</organism>
<gene>
    <name evidence="1" type="ORF">PGLA2088_LOCUS46151</name>
</gene>
<evidence type="ECO:0000313" key="1">
    <source>
        <dbReference type="EMBL" id="CAE8731805.1"/>
    </source>
</evidence>